<dbReference type="EMBL" id="KZ507284">
    <property type="protein sequence ID" value="PKU37160.1"/>
    <property type="molecule type" value="Genomic_DNA"/>
</dbReference>
<gene>
    <name evidence="1" type="ORF">llap_12537</name>
</gene>
<keyword evidence="1" id="KW-0695">RNA-directed DNA polymerase</keyword>
<reference evidence="2" key="1">
    <citation type="submission" date="2017-11" db="EMBL/GenBank/DDBJ databases">
        <authorList>
            <person name="Lima N.C."/>
            <person name="Parody-Merino A.M."/>
            <person name="Battley P.F."/>
            <person name="Fidler A.E."/>
            <person name="Prosdocimi F."/>
        </authorList>
    </citation>
    <scope>NUCLEOTIDE SEQUENCE [LARGE SCALE GENOMIC DNA]</scope>
</reference>
<keyword evidence="2" id="KW-1185">Reference proteome</keyword>
<evidence type="ECO:0000313" key="1">
    <source>
        <dbReference type="EMBL" id="PKU37160.1"/>
    </source>
</evidence>
<accession>A0A2I0TTN1</accession>
<dbReference type="PANTHER" id="PTHR33332">
    <property type="entry name" value="REVERSE TRANSCRIPTASE DOMAIN-CONTAINING PROTEIN"/>
    <property type="match status" value="1"/>
</dbReference>
<name>A0A2I0TTN1_LIMLA</name>
<sequence length="171" mass="19535">MMGNKVVRPSQHRLMKGRSCLTNLISFYDKVTHLVDEGKAVDIVYLDFTKAFDMVFHSILLEKIGCPWLGWEYSSLGDGTEYTISNFADDTKLGGVAYMPEGCSTVQRDFDRLEKWTDRNLMKFNKGKCKVLHLERNNPRHRNMLRATELESSLAEKDLGVLEDTKVNVGP</sequence>
<proteinExistence type="predicted"/>
<dbReference type="Proteomes" id="UP000233556">
    <property type="component" value="Unassembled WGS sequence"/>
</dbReference>
<dbReference type="OrthoDB" id="9400475at2759"/>
<dbReference type="GO" id="GO:0003964">
    <property type="term" value="F:RNA-directed DNA polymerase activity"/>
    <property type="evidence" value="ECO:0007669"/>
    <property type="project" value="UniProtKB-KW"/>
</dbReference>
<keyword evidence="1" id="KW-0808">Transferase</keyword>
<dbReference type="AlphaFoldDB" id="A0A2I0TTN1"/>
<evidence type="ECO:0000313" key="2">
    <source>
        <dbReference type="Proteomes" id="UP000233556"/>
    </source>
</evidence>
<organism evidence="1 2">
    <name type="scientific">Limosa lapponica baueri</name>
    <dbReference type="NCBI Taxonomy" id="1758121"/>
    <lineage>
        <taxon>Eukaryota</taxon>
        <taxon>Metazoa</taxon>
        <taxon>Chordata</taxon>
        <taxon>Craniata</taxon>
        <taxon>Vertebrata</taxon>
        <taxon>Euteleostomi</taxon>
        <taxon>Archelosauria</taxon>
        <taxon>Archosauria</taxon>
        <taxon>Dinosauria</taxon>
        <taxon>Saurischia</taxon>
        <taxon>Theropoda</taxon>
        <taxon>Coelurosauria</taxon>
        <taxon>Aves</taxon>
        <taxon>Neognathae</taxon>
        <taxon>Neoaves</taxon>
        <taxon>Charadriiformes</taxon>
        <taxon>Scolopacidae</taxon>
        <taxon>Limosa</taxon>
    </lineage>
</organism>
<protein>
    <submittedName>
        <fullName evidence="1">Rna-directed dna polymerase from mobile element jockey-like</fullName>
    </submittedName>
</protein>
<keyword evidence="1" id="KW-0548">Nucleotidyltransferase</keyword>
<reference evidence="2" key="2">
    <citation type="submission" date="2017-12" db="EMBL/GenBank/DDBJ databases">
        <title>Genome sequence of the Bar-tailed Godwit (Limosa lapponica baueri).</title>
        <authorList>
            <person name="Lima N.C.B."/>
            <person name="Parody-Merino A.M."/>
            <person name="Battley P.F."/>
            <person name="Fidler A.E."/>
            <person name="Prosdocimi F."/>
        </authorList>
    </citation>
    <scope>NUCLEOTIDE SEQUENCE [LARGE SCALE GENOMIC DNA]</scope>
</reference>